<evidence type="ECO:0000256" key="1">
    <source>
        <dbReference type="ARBA" id="ARBA00006432"/>
    </source>
</evidence>
<reference evidence="6 8" key="1">
    <citation type="journal article" date="2008" name="Science">
        <title>The Physcomitrella genome reveals evolutionary insights into the conquest of land by plants.</title>
        <authorList>
            <person name="Rensing S."/>
            <person name="Lang D."/>
            <person name="Zimmer A."/>
            <person name="Terry A."/>
            <person name="Salamov A."/>
            <person name="Shapiro H."/>
            <person name="Nishiyama T."/>
            <person name="Perroud P.-F."/>
            <person name="Lindquist E."/>
            <person name="Kamisugi Y."/>
            <person name="Tanahashi T."/>
            <person name="Sakakibara K."/>
            <person name="Fujita T."/>
            <person name="Oishi K."/>
            <person name="Shin-I T."/>
            <person name="Kuroki Y."/>
            <person name="Toyoda A."/>
            <person name="Suzuki Y."/>
            <person name="Hashimoto A."/>
            <person name="Yamaguchi K."/>
            <person name="Sugano A."/>
            <person name="Kohara Y."/>
            <person name="Fujiyama A."/>
            <person name="Anterola A."/>
            <person name="Aoki S."/>
            <person name="Ashton N."/>
            <person name="Barbazuk W.B."/>
            <person name="Barker E."/>
            <person name="Bennetzen J."/>
            <person name="Bezanilla M."/>
            <person name="Blankenship R."/>
            <person name="Cho S.H."/>
            <person name="Dutcher S."/>
            <person name="Estelle M."/>
            <person name="Fawcett J.A."/>
            <person name="Gundlach H."/>
            <person name="Hanada K."/>
            <person name="Heyl A."/>
            <person name="Hicks K.A."/>
            <person name="Hugh J."/>
            <person name="Lohr M."/>
            <person name="Mayer K."/>
            <person name="Melkozernov A."/>
            <person name="Murata T."/>
            <person name="Nelson D."/>
            <person name="Pils B."/>
            <person name="Prigge M."/>
            <person name="Reiss B."/>
            <person name="Renner T."/>
            <person name="Rombauts S."/>
            <person name="Rushton P."/>
            <person name="Sanderfoot A."/>
            <person name="Schween G."/>
            <person name="Shiu S.-H."/>
            <person name="Stueber K."/>
            <person name="Theodoulou F.L."/>
            <person name="Tu H."/>
            <person name="Van de Peer Y."/>
            <person name="Verrier P.J."/>
            <person name="Waters E."/>
            <person name="Wood A."/>
            <person name="Yang L."/>
            <person name="Cove D."/>
            <person name="Cuming A."/>
            <person name="Hasebe M."/>
            <person name="Lucas S."/>
            <person name="Mishler D.B."/>
            <person name="Reski R."/>
            <person name="Grigoriev I."/>
            <person name="Quatrano R.S."/>
            <person name="Boore J.L."/>
        </authorList>
    </citation>
    <scope>NUCLEOTIDE SEQUENCE [LARGE SCALE GENOMIC DNA]</scope>
    <source>
        <strain evidence="7 8">cv. Gransden 2004</strain>
    </source>
</reference>
<dbReference type="InterPro" id="IPR042099">
    <property type="entry name" value="ANL_N_sf"/>
</dbReference>
<feature type="domain" description="AMP-dependent synthetase/ligase" evidence="5">
    <location>
        <begin position="216"/>
        <end position="419"/>
    </location>
</feature>
<evidence type="ECO:0000313" key="8">
    <source>
        <dbReference type="Proteomes" id="UP000006727"/>
    </source>
</evidence>
<dbReference type="Gramene" id="Pp3c16_15390V3.1">
    <property type="protein sequence ID" value="Pp3c16_15390V3.1"/>
    <property type="gene ID" value="Pp3c16_15390"/>
</dbReference>
<dbReference type="GO" id="GO:0005524">
    <property type="term" value="F:ATP binding"/>
    <property type="evidence" value="ECO:0007669"/>
    <property type="project" value="UniProtKB-KW"/>
</dbReference>
<dbReference type="AlphaFoldDB" id="A0A2K1J8P7"/>
<dbReference type="SUPFAM" id="SSF56801">
    <property type="entry name" value="Acetyl-CoA synthetase-like"/>
    <property type="match status" value="1"/>
</dbReference>
<evidence type="ECO:0000256" key="2">
    <source>
        <dbReference type="ARBA" id="ARBA00022598"/>
    </source>
</evidence>
<evidence type="ECO:0000259" key="5">
    <source>
        <dbReference type="Pfam" id="PF00501"/>
    </source>
</evidence>
<name>A0A2K1J8P7_PHYPA</name>
<dbReference type="InParanoid" id="A0A2K1J8P7"/>
<evidence type="ECO:0000313" key="6">
    <source>
        <dbReference type="EMBL" id="PNR37905.1"/>
    </source>
</evidence>
<dbReference type="Proteomes" id="UP000006727">
    <property type="component" value="Chromosome 16"/>
</dbReference>
<protein>
    <recommendedName>
        <fullName evidence="5">AMP-dependent synthetase/ligase domain-containing protein</fullName>
    </recommendedName>
</protein>
<dbReference type="InterPro" id="IPR000873">
    <property type="entry name" value="AMP-dep_synth/lig_dom"/>
</dbReference>
<dbReference type="GO" id="GO:0005783">
    <property type="term" value="C:endoplasmic reticulum"/>
    <property type="evidence" value="ECO:0000318"/>
    <property type="project" value="GO_Central"/>
</dbReference>
<gene>
    <name evidence="6" type="ORF">PHYPA_021015</name>
</gene>
<sequence>MAAGEASGLPPLEEATVRLGRIPALLSAHNSLRAPKSNVGASLAIGLLVPFLLSLMISKTRKKGKVRAVTCEVGGDPGIAKRNLRFLRLVEMPWEGTDTLADPFEHACHQAKGNKCLGTREFIKMETETSNDGRRLEKVTLGKYSWLTYFEVLTRVENFASGLVARGHKEGERCSSQTEVITVICDSNQLKKLLFKSDRCDAVKHVVYMEDNDARGVMMTHANIDATTARVMTSVPNMSSNDTYLAYLPLAHGLELAAEITMLAVGASISYGSPLTLLDTSNEIKPGTKGDASELRPTLYTAVPAILDRVRDGVLKKVDGVGGMVKTLFNTAYNRRVMAIEGSWLGAWATIGQGYGLTETCAGGTFTEWDDRSVRRAGPPTPHCYVKLVNWEEGNYKTTDDPPRGEIVIGGPSATLGYFKNQEKTDEVFKVDERGMPWFYTGDIGQFHGDGCVEIIDRKKDIVKLQAGEYVSLGKVEAVLIGSVYVDNVMLHADPFHSYTVALIVANQAAPQDWAQKAGVAKQGKLQRFEIPTKVKLLCNPWSPENGLVTAAMKLKREVLRKAFASDLGVLYS</sequence>
<evidence type="ECO:0000256" key="4">
    <source>
        <dbReference type="ARBA" id="ARBA00022840"/>
    </source>
</evidence>
<dbReference type="Pfam" id="PF00501">
    <property type="entry name" value="AMP-binding"/>
    <property type="match status" value="1"/>
</dbReference>
<reference evidence="6 8" key="2">
    <citation type="journal article" date="2018" name="Plant J.">
        <title>The Physcomitrella patens chromosome-scale assembly reveals moss genome structure and evolution.</title>
        <authorList>
            <person name="Lang D."/>
            <person name="Ullrich K.K."/>
            <person name="Murat F."/>
            <person name="Fuchs J."/>
            <person name="Jenkins J."/>
            <person name="Haas F.B."/>
            <person name="Piednoel M."/>
            <person name="Gundlach H."/>
            <person name="Van Bel M."/>
            <person name="Meyberg R."/>
            <person name="Vives C."/>
            <person name="Morata J."/>
            <person name="Symeonidi A."/>
            <person name="Hiss M."/>
            <person name="Muchero W."/>
            <person name="Kamisugi Y."/>
            <person name="Saleh O."/>
            <person name="Blanc G."/>
            <person name="Decker E.L."/>
            <person name="van Gessel N."/>
            <person name="Grimwood J."/>
            <person name="Hayes R.D."/>
            <person name="Graham S.W."/>
            <person name="Gunter L.E."/>
            <person name="McDaniel S.F."/>
            <person name="Hoernstein S.N.W."/>
            <person name="Larsson A."/>
            <person name="Li F.W."/>
            <person name="Perroud P.F."/>
            <person name="Phillips J."/>
            <person name="Ranjan P."/>
            <person name="Rokshar D.S."/>
            <person name="Rothfels C.J."/>
            <person name="Schneider L."/>
            <person name="Shu S."/>
            <person name="Stevenson D.W."/>
            <person name="Thummler F."/>
            <person name="Tillich M."/>
            <person name="Villarreal Aguilar J.C."/>
            <person name="Widiez T."/>
            <person name="Wong G.K."/>
            <person name="Wymore A."/>
            <person name="Zhang Y."/>
            <person name="Zimmer A.D."/>
            <person name="Quatrano R.S."/>
            <person name="Mayer K.F.X."/>
            <person name="Goodstein D."/>
            <person name="Casacuberta J.M."/>
            <person name="Vandepoele K."/>
            <person name="Reski R."/>
            <person name="Cuming A.C."/>
            <person name="Tuskan G.A."/>
            <person name="Maumus F."/>
            <person name="Salse J."/>
            <person name="Schmutz J."/>
            <person name="Rensing S.A."/>
        </authorList>
    </citation>
    <scope>NUCLEOTIDE SEQUENCE [LARGE SCALE GENOMIC DNA]</scope>
    <source>
        <strain evidence="7 8">cv. Gransden 2004</strain>
    </source>
</reference>
<dbReference type="PANTHER" id="PTHR43272:SF83">
    <property type="entry name" value="ACYL-COA SYNTHETASE LONG-CHAIN, ISOFORM J"/>
    <property type="match status" value="1"/>
</dbReference>
<keyword evidence="4" id="KW-0067">ATP-binding</keyword>
<dbReference type="PANTHER" id="PTHR43272">
    <property type="entry name" value="LONG-CHAIN-FATTY-ACID--COA LIGASE"/>
    <property type="match status" value="1"/>
</dbReference>
<keyword evidence="3" id="KW-0547">Nucleotide-binding</keyword>
<organism evidence="6">
    <name type="scientific">Physcomitrium patens</name>
    <name type="common">Spreading-leaved earth moss</name>
    <name type="synonym">Physcomitrella patens</name>
    <dbReference type="NCBI Taxonomy" id="3218"/>
    <lineage>
        <taxon>Eukaryota</taxon>
        <taxon>Viridiplantae</taxon>
        <taxon>Streptophyta</taxon>
        <taxon>Embryophyta</taxon>
        <taxon>Bryophyta</taxon>
        <taxon>Bryophytina</taxon>
        <taxon>Bryopsida</taxon>
        <taxon>Funariidae</taxon>
        <taxon>Funariales</taxon>
        <taxon>Funariaceae</taxon>
        <taxon>Physcomitrium</taxon>
    </lineage>
</organism>
<dbReference type="GO" id="GO:0004467">
    <property type="term" value="F:long-chain fatty acid-CoA ligase activity"/>
    <property type="evidence" value="ECO:0000318"/>
    <property type="project" value="GO_Central"/>
</dbReference>
<reference evidence="7" key="3">
    <citation type="submission" date="2020-12" db="UniProtKB">
        <authorList>
            <consortium name="EnsemblPlants"/>
        </authorList>
    </citation>
    <scope>IDENTIFICATION</scope>
</reference>
<dbReference type="GO" id="GO:0016020">
    <property type="term" value="C:membrane"/>
    <property type="evidence" value="ECO:0000318"/>
    <property type="project" value="GO_Central"/>
</dbReference>
<dbReference type="STRING" id="3218.A0A2K1J8P7"/>
<comment type="similarity">
    <text evidence="1">Belongs to the ATP-dependent AMP-binding enzyme family.</text>
</comment>
<dbReference type="EMBL" id="ABEU02000016">
    <property type="protein sequence ID" value="PNR37905.1"/>
    <property type="molecule type" value="Genomic_DNA"/>
</dbReference>
<keyword evidence="8" id="KW-1185">Reference proteome</keyword>
<evidence type="ECO:0000313" key="7">
    <source>
        <dbReference type="EnsemblPlants" id="Pp3c16_15390V3.1"/>
    </source>
</evidence>
<proteinExistence type="inferred from homology"/>
<accession>A0A2K1J8P7</accession>
<keyword evidence="2" id="KW-0436">Ligase</keyword>
<dbReference type="Gene3D" id="3.40.50.12780">
    <property type="entry name" value="N-terminal domain of ligase-like"/>
    <property type="match status" value="1"/>
</dbReference>
<evidence type="ECO:0000256" key="3">
    <source>
        <dbReference type="ARBA" id="ARBA00022741"/>
    </source>
</evidence>
<dbReference type="EnsemblPlants" id="Pp3c16_15390V3.1">
    <property type="protein sequence ID" value="Pp3c16_15390V3.1"/>
    <property type="gene ID" value="Pp3c16_15390"/>
</dbReference>